<protein>
    <recommendedName>
        <fullName evidence="8">Chitin-binding type-4 domain-containing protein</fullName>
    </recommendedName>
</protein>
<evidence type="ECO:0000256" key="3">
    <source>
        <dbReference type="ARBA" id="ARBA00023008"/>
    </source>
</evidence>
<dbReference type="Gene3D" id="2.70.50.70">
    <property type="match status" value="1"/>
</dbReference>
<gene>
    <name evidence="9" type="ORF">HYALB_00011328</name>
</gene>
<dbReference type="PANTHER" id="PTHR36575:SF2">
    <property type="entry name" value="CHITIN-BINDING TYPE-4 DOMAIN-CONTAINING PROTEIN-RELATED"/>
    <property type="match status" value="1"/>
</dbReference>
<name>A0A9N9LFR8_9HELO</name>
<dbReference type="PANTHER" id="PTHR36575">
    <property type="entry name" value="BINDING PROTEIN, PUTATIVE (AFU_ORTHOLOGUE AFUA_1G14430)-RELATED"/>
    <property type="match status" value="1"/>
</dbReference>
<keyword evidence="4" id="KW-1015">Disulfide bond</keyword>
<comment type="cofactor">
    <cofactor evidence="1">
        <name>Cu(2+)</name>
        <dbReference type="ChEBI" id="CHEBI:29036"/>
    </cofactor>
</comment>
<sequence>MQYSSFVLAAAAGLITNVAGHGFLASPPPRIAGDAMKAVCGNQVFSNQASDNGGNIQGMLQVAKSQKDFDPVKCNVFLCKGFQFADNAKNIQTYTAGQVVPYKFDIRAPHTGTANISVIDTATNSIIGEPLLSFAMFADNAKTIPEDQRTGSFTIPTGLESKCATAGSCVIQHFWDARSIDQTYESCIDFQMGGGGGGAAAPPATVTPAAAAAAAAVPAGNAPPKVTPTTFATAKKAAATPAPQSNCS</sequence>
<feature type="chain" id="PRO_5040293951" description="Chitin-binding type-4 domain-containing protein" evidence="7">
    <location>
        <begin position="21"/>
        <end position="248"/>
    </location>
</feature>
<evidence type="ECO:0000313" key="9">
    <source>
        <dbReference type="EMBL" id="CAG8973238.1"/>
    </source>
</evidence>
<comment type="similarity">
    <text evidence="6">Belongs to the polysaccharide monooxygenase AA13 family.</text>
</comment>
<accession>A0A9N9LFR8</accession>
<evidence type="ECO:0000256" key="7">
    <source>
        <dbReference type="SAM" id="SignalP"/>
    </source>
</evidence>
<reference evidence="9" key="1">
    <citation type="submission" date="2021-07" db="EMBL/GenBank/DDBJ databases">
        <authorList>
            <person name="Durling M."/>
        </authorList>
    </citation>
    <scope>NUCLEOTIDE SEQUENCE</scope>
</reference>
<keyword evidence="7" id="KW-0732">Signal</keyword>
<dbReference type="OrthoDB" id="120613at2759"/>
<keyword evidence="5" id="KW-0325">Glycoprotein</keyword>
<organism evidence="9 10">
    <name type="scientific">Hymenoscyphus albidus</name>
    <dbReference type="NCBI Taxonomy" id="595503"/>
    <lineage>
        <taxon>Eukaryota</taxon>
        <taxon>Fungi</taxon>
        <taxon>Dikarya</taxon>
        <taxon>Ascomycota</taxon>
        <taxon>Pezizomycotina</taxon>
        <taxon>Leotiomycetes</taxon>
        <taxon>Helotiales</taxon>
        <taxon>Helotiaceae</taxon>
        <taxon>Hymenoscyphus</taxon>
    </lineage>
</organism>
<dbReference type="EMBL" id="CAJVRM010000067">
    <property type="protein sequence ID" value="CAG8973238.1"/>
    <property type="molecule type" value="Genomic_DNA"/>
</dbReference>
<evidence type="ECO:0000256" key="1">
    <source>
        <dbReference type="ARBA" id="ARBA00001973"/>
    </source>
</evidence>
<dbReference type="Pfam" id="PF03067">
    <property type="entry name" value="LPMO_10"/>
    <property type="match status" value="1"/>
</dbReference>
<keyword evidence="10" id="KW-1185">Reference proteome</keyword>
<dbReference type="AlphaFoldDB" id="A0A9N9LFR8"/>
<comment type="caution">
    <text evidence="9">The sequence shown here is derived from an EMBL/GenBank/DDBJ whole genome shotgun (WGS) entry which is preliminary data.</text>
</comment>
<evidence type="ECO:0000256" key="2">
    <source>
        <dbReference type="ARBA" id="ARBA00022723"/>
    </source>
</evidence>
<evidence type="ECO:0000256" key="5">
    <source>
        <dbReference type="ARBA" id="ARBA00023180"/>
    </source>
</evidence>
<keyword evidence="3" id="KW-0186">Copper</keyword>
<feature type="domain" description="Chitin-binding type-4" evidence="8">
    <location>
        <begin position="21"/>
        <end position="190"/>
    </location>
</feature>
<proteinExistence type="inferred from homology"/>
<dbReference type="Proteomes" id="UP000701801">
    <property type="component" value="Unassembled WGS sequence"/>
</dbReference>
<evidence type="ECO:0000256" key="6">
    <source>
        <dbReference type="ARBA" id="ARBA00034311"/>
    </source>
</evidence>
<feature type="signal peptide" evidence="7">
    <location>
        <begin position="1"/>
        <end position="20"/>
    </location>
</feature>
<keyword evidence="2" id="KW-0479">Metal-binding</keyword>
<evidence type="ECO:0000256" key="4">
    <source>
        <dbReference type="ARBA" id="ARBA00023157"/>
    </source>
</evidence>
<dbReference type="InterPro" id="IPR004302">
    <property type="entry name" value="Cellulose/chitin-bd_N"/>
</dbReference>
<dbReference type="InterPro" id="IPR052282">
    <property type="entry name" value="Starch-active_LPMO"/>
</dbReference>
<evidence type="ECO:0000259" key="8">
    <source>
        <dbReference type="Pfam" id="PF03067"/>
    </source>
</evidence>
<dbReference type="GO" id="GO:0046872">
    <property type="term" value="F:metal ion binding"/>
    <property type="evidence" value="ECO:0007669"/>
    <property type="project" value="UniProtKB-KW"/>
</dbReference>
<evidence type="ECO:0000313" key="10">
    <source>
        <dbReference type="Proteomes" id="UP000701801"/>
    </source>
</evidence>